<dbReference type="Proteomes" id="UP000287651">
    <property type="component" value="Unassembled WGS sequence"/>
</dbReference>
<evidence type="ECO:0000313" key="2">
    <source>
        <dbReference type="Proteomes" id="UP000287651"/>
    </source>
</evidence>
<comment type="caution">
    <text evidence="1">The sequence shown here is derived from an EMBL/GenBank/DDBJ whole genome shotgun (WGS) entry which is preliminary data.</text>
</comment>
<gene>
    <name evidence="1" type="ORF">B296_00051861</name>
</gene>
<organism evidence="1 2">
    <name type="scientific">Ensete ventricosum</name>
    <name type="common">Abyssinian banana</name>
    <name type="synonym">Musa ensete</name>
    <dbReference type="NCBI Taxonomy" id="4639"/>
    <lineage>
        <taxon>Eukaryota</taxon>
        <taxon>Viridiplantae</taxon>
        <taxon>Streptophyta</taxon>
        <taxon>Embryophyta</taxon>
        <taxon>Tracheophyta</taxon>
        <taxon>Spermatophyta</taxon>
        <taxon>Magnoliopsida</taxon>
        <taxon>Liliopsida</taxon>
        <taxon>Zingiberales</taxon>
        <taxon>Musaceae</taxon>
        <taxon>Ensete</taxon>
    </lineage>
</organism>
<accession>A0A426YEZ9</accession>
<dbReference type="EMBL" id="AMZH03012842">
    <property type="protein sequence ID" value="RRT50305.1"/>
    <property type="molecule type" value="Genomic_DNA"/>
</dbReference>
<name>A0A426YEZ9_ENSVE</name>
<protein>
    <submittedName>
        <fullName evidence="1">Uncharacterized protein</fullName>
    </submittedName>
</protein>
<reference evidence="1 2" key="1">
    <citation type="journal article" date="2014" name="Agronomy (Basel)">
        <title>A Draft Genome Sequence for Ensete ventricosum, the Drought-Tolerant Tree Against Hunger.</title>
        <authorList>
            <person name="Harrison J."/>
            <person name="Moore K.A."/>
            <person name="Paszkiewicz K."/>
            <person name="Jones T."/>
            <person name="Grant M."/>
            <person name="Ambacheew D."/>
            <person name="Muzemil S."/>
            <person name="Studholme D.J."/>
        </authorList>
    </citation>
    <scope>NUCLEOTIDE SEQUENCE [LARGE SCALE GENOMIC DNA]</scope>
</reference>
<proteinExistence type="predicted"/>
<evidence type="ECO:0000313" key="1">
    <source>
        <dbReference type="EMBL" id="RRT50305.1"/>
    </source>
</evidence>
<sequence>MRSLDDVPRPLFLIALDEEKIAAKKSPPREVLLIRGVVLRYRLVADGLHIGLLANQYIPPIPRGTMRNGRL</sequence>
<dbReference type="AlphaFoldDB" id="A0A426YEZ9"/>